<keyword evidence="2" id="KW-0540">Nuclease</keyword>
<dbReference type="GO" id="GO:0004519">
    <property type="term" value="F:endonuclease activity"/>
    <property type="evidence" value="ECO:0007669"/>
    <property type="project" value="UniProtKB-KW"/>
</dbReference>
<evidence type="ECO:0000313" key="2">
    <source>
        <dbReference type="EMBL" id="MFC3679089.1"/>
    </source>
</evidence>
<dbReference type="InterPro" id="IPR011856">
    <property type="entry name" value="tRNA_endonuc-like_dom_sf"/>
</dbReference>
<accession>A0ABV7VNR0</accession>
<name>A0ABV7VNR0_9GAMM</name>
<keyword evidence="2" id="KW-0378">Hydrolase</keyword>
<dbReference type="RefSeq" id="WP_376864736.1">
    <property type="nucleotide sequence ID" value="NZ_JBHRYB010000001.1"/>
</dbReference>
<proteinExistence type="predicted"/>
<dbReference type="Pfam" id="PF01939">
    <property type="entry name" value="NucS_C"/>
    <property type="match status" value="1"/>
</dbReference>
<comment type="caution">
    <text evidence="2">The sequence shown here is derived from an EMBL/GenBank/DDBJ whole genome shotgun (WGS) entry which is preliminary data.</text>
</comment>
<keyword evidence="3" id="KW-1185">Reference proteome</keyword>
<gene>
    <name evidence="2" type="ORF">ACFOMG_03055</name>
</gene>
<dbReference type="Gene3D" id="3.40.1350.10">
    <property type="match status" value="1"/>
</dbReference>
<evidence type="ECO:0000313" key="3">
    <source>
        <dbReference type="Proteomes" id="UP001595722"/>
    </source>
</evidence>
<dbReference type="InterPro" id="IPR048301">
    <property type="entry name" value="NucS_C"/>
</dbReference>
<evidence type="ECO:0000259" key="1">
    <source>
        <dbReference type="Pfam" id="PF01939"/>
    </source>
</evidence>
<protein>
    <submittedName>
        <fullName evidence="2">Endonuclease NucS domain-containing protein</fullName>
    </submittedName>
</protein>
<organism evidence="2 3">
    <name type="scientific">Bacterioplanoides pacificum</name>
    <dbReference type="NCBI Taxonomy" id="1171596"/>
    <lineage>
        <taxon>Bacteria</taxon>
        <taxon>Pseudomonadati</taxon>
        <taxon>Pseudomonadota</taxon>
        <taxon>Gammaproteobacteria</taxon>
        <taxon>Oceanospirillales</taxon>
        <taxon>Oceanospirillaceae</taxon>
        <taxon>Bacterioplanoides</taxon>
    </lineage>
</organism>
<sequence length="367" mass="41240">MAIQQGIWRINAGNSTASTPTRLETARLDDENQLEELIVQDVSIINADWLLIGRQVRTSFDKRIDLLALDANGSVIIIELKRDKTPRDVVAQAIDYASWIETLEDNQLVDCYVDFATKHKLPVQSLDAAFKAKFGQPLEDISINDSHQMVIVASELDASTERIITYLNNRHGVGINAVFFSAFTDGNNRYLSRAWMIDPQETQQLVSTRGAREPWNGEFYVSFGHGERRNWEDALKYGFISAGAGQWYSNTLNMLAEGDRVWVNIPKTGYVGVGIVSGERQRISDFCIDGKPLTSLPTQMDYSDFAAEPDEMAEYIVPVNWLHTEATGKAFSETGLFGNQNTVCKPTATKWRHTVERLKGVWEIPSP</sequence>
<dbReference type="EMBL" id="JBHRYB010000001">
    <property type="protein sequence ID" value="MFC3679089.1"/>
    <property type="molecule type" value="Genomic_DNA"/>
</dbReference>
<keyword evidence="2" id="KW-0255">Endonuclease</keyword>
<reference evidence="3" key="1">
    <citation type="journal article" date="2019" name="Int. J. Syst. Evol. Microbiol.">
        <title>The Global Catalogue of Microorganisms (GCM) 10K type strain sequencing project: providing services to taxonomists for standard genome sequencing and annotation.</title>
        <authorList>
            <consortium name="The Broad Institute Genomics Platform"/>
            <consortium name="The Broad Institute Genome Sequencing Center for Infectious Disease"/>
            <person name="Wu L."/>
            <person name="Ma J."/>
        </authorList>
    </citation>
    <scope>NUCLEOTIDE SEQUENCE [LARGE SCALE GENOMIC DNA]</scope>
    <source>
        <strain evidence="3">KCTC 42424</strain>
    </source>
</reference>
<dbReference type="Proteomes" id="UP001595722">
    <property type="component" value="Unassembled WGS sequence"/>
</dbReference>
<feature type="domain" description="Endonuclease NucS C-terminal" evidence="1">
    <location>
        <begin position="31"/>
        <end position="98"/>
    </location>
</feature>